<accession>A0AAP0RHV1</accession>
<organism evidence="1 2">
    <name type="scientific">Liquidambar formosana</name>
    <name type="common">Formosan gum</name>
    <dbReference type="NCBI Taxonomy" id="63359"/>
    <lineage>
        <taxon>Eukaryota</taxon>
        <taxon>Viridiplantae</taxon>
        <taxon>Streptophyta</taxon>
        <taxon>Embryophyta</taxon>
        <taxon>Tracheophyta</taxon>
        <taxon>Spermatophyta</taxon>
        <taxon>Magnoliopsida</taxon>
        <taxon>eudicotyledons</taxon>
        <taxon>Gunneridae</taxon>
        <taxon>Pentapetalae</taxon>
        <taxon>Saxifragales</taxon>
        <taxon>Altingiaceae</taxon>
        <taxon>Liquidambar</taxon>
    </lineage>
</organism>
<keyword evidence="2" id="KW-1185">Reference proteome</keyword>
<sequence>MEPSLLQRYRSDRRKLVEFILSSGLIKEVRTPSGPTPISDIDLDSISADYLLDCIKSGGVVDISEASKKYCDEFEYPVMIHSQLENPIFFSRIQICQDLLLSVCLLQLM</sequence>
<reference evidence="1 2" key="1">
    <citation type="journal article" date="2024" name="Plant J.">
        <title>Genome sequences and population genomics reveal climatic adaptation and genomic divergence between two closely related sweetgum species.</title>
        <authorList>
            <person name="Xu W.Q."/>
            <person name="Ren C.Q."/>
            <person name="Zhang X.Y."/>
            <person name="Comes H.P."/>
            <person name="Liu X.H."/>
            <person name="Li Y.G."/>
            <person name="Kettle C.J."/>
            <person name="Jalonen R."/>
            <person name="Gaisberger H."/>
            <person name="Ma Y.Z."/>
            <person name="Qiu Y.X."/>
        </authorList>
    </citation>
    <scope>NUCLEOTIDE SEQUENCE [LARGE SCALE GENOMIC DNA]</scope>
    <source>
        <strain evidence="1">Hangzhou</strain>
    </source>
</reference>
<evidence type="ECO:0000313" key="2">
    <source>
        <dbReference type="Proteomes" id="UP001415857"/>
    </source>
</evidence>
<dbReference type="EMBL" id="JBBPBK010000010">
    <property type="protein sequence ID" value="KAK9277427.1"/>
    <property type="molecule type" value="Genomic_DNA"/>
</dbReference>
<dbReference type="AlphaFoldDB" id="A0AAP0RHV1"/>
<gene>
    <name evidence="1" type="ORF">L1049_006970</name>
</gene>
<evidence type="ECO:0000313" key="1">
    <source>
        <dbReference type="EMBL" id="KAK9277427.1"/>
    </source>
</evidence>
<name>A0AAP0RHV1_LIQFO</name>
<proteinExistence type="predicted"/>
<protein>
    <submittedName>
        <fullName evidence="1">Uncharacterized protein</fullName>
    </submittedName>
</protein>
<dbReference type="Proteomes" id="UP001415857">
    <property type="component" value="Unassembled WGS sequence"/>
</dbReference>
<comment type="caution">
    <text evidence="1">The sequence shown here is derived from an EMBL/GenBank/DDBJ whole genome shotgun (WGS) entry which is preliminary data.</text>
</comment>